<dbReference type="KEGG" id="rfs:C1I64_19225"/>
<dbReference type="SUPFAM" id="SSF143100">
    <property type="entry name" value="TTHA1013/TTHA0281-like"/>
    <property type="match status" value="1"/>
</dbReference>
<dbReference type="InterPro" id="IPR035069">
    <property type="entry name" value="TTHA1013/TTHA0281-like"/>
</dbReference>
<name>A0A3Q9UZC3_9MICO</name>
<dbReference type="Proteomes" id="UP000285317">
    <property type="component" value="Chromosome"/>
</dbReference>
<evidence type="ECO:0000313" key="2">
    <source>
        <dbReference type="Proteomes" id="UP000285317"/>
    </source>
</evidence>
<organism evidence="1 2">
    <name type="scientific">Rathayibacter festucae DSM 15932</name>
    <dbReference type="NCBI Taxonomy" id="1328866"/>
    <lineage>
        <taxon>Bacteria</taxon>
        <taxon>Bacillati</taxon>
        <taxon>Actinomycetota</taxon>
        <taxon>Actinomycetes</taxon>
        <taxon>Micrococcales</taxon>
        <taxon>Microbacteriaceae</taxon>
        <taxon>Rathayibacter</taxon>
    </lineage>
</organism>
<gene>
    <name evidence="1" type="ORF">C1I64_19225</name>
</gene>
<evidence type="ECO:0000313" key="1">
    <source>
        <dbReference type="EMBL" id="AZZ53953.1"/>
    </source>
</evidence>
<accession>A0A3Q9UZC3</accession>
<sequence length="84" mass="8808">MLAATEKGRGATMTDAERCTYRVQWSQEDEQFLGTVVEFPSLSWAADSSAEAFSGIRLIVADVLADLAGAGAGENSRLVAPEGG</sequence>
<reference evidence="1 2" key="1">
    <citation type="submission" date="2018-03" db="EMBL/GenBank/DDBJ databases">
        <title>Bacteriophage NCPPB3778 and a type I-E CRISPR drive the evolution of the US Biological Select Agent, Rathayibacter toxicus.</title>
        <authorList>
            <person name="Davis E.W.II."/>
            <person name="Tabima J.F."/>
            <person name="Weisberg A.J."/>
            <person name="Dantas Lopes L."/>
            <person name="Wiseman M.S."/>
            <person name="Wiseman M.S."/>
            <person name="Pupko T."/>
            <person name="Belcher M.S."/>
            <person name="Sechler A.J."/>
            <person name="Tancos M.A."/>
            <person name="Schroeder B.K."/>
            <person name="Murray T.D."/>
            <person name="Luster D.G."/>
            <person name="Schneider W.L."/>
            <person name="Rogers E."/>
            <person name="Andreote F.D."/>
            <person name="Grunwald N.J."/>
            <person name="Putnam M.L."/>
            <person name="Chang J.H."/>
        </authorList>
    </citation>
    <scope>NUCLEOTIDE SEQUENCE [LARGE SCALE GENOMIC DNA]</scope>
    <source>
        <strain evidence="1 2">DSM 15932</strain>
    </source>
</reference>
<dbReference type="EMBL" id="CP028137">
    <property type="protein sequence ID" value="AZZ53953.1"/>
    <property type="molecule type" value="Genomic_DNA"/>
</dbReference>
<dbReference type="AlphaFoldDB" id="A0A3Q9UZC3"/>
<proteinExistence type="predicted"/>
<evidence type="ECO:0008006" key="3">
    <source>
        <dbReference type="Google" id="ProtNLM"/>
    </source>
</evidence>
<protein>
    <recommendedName>
        <fullName evidence="3">Antitoxin HicB</fullName>
    </recommendedName>
</protein>